<dbReference type="Gramene" id="KFK36792">
    <property type="protein sequence ID" value="KFK36792"/>
    <property type="gene ID" value="AALP_AA4G171500"/>
</dbReference>
<dbReference type="OMA" id="DENYWAV"/>
<dbReference type="InterPro" id="IPR003593">
    <property type="entry name" value="AAA+_ATPase"/>
</dbReference>
<dbReference type="PANTHER" id="PTHR11017:SF274">
    <property type="entry name" value="ADP-RIBOSYL CYCLASE_CYCLIC ADP-RIBOSE HYDROLASE-RELATED"/>
    <property type="match status" value="1"/>
</dbReference>
<proteinExistence type="predicted"/>
<dbReference type="InterPro" id="IPR035897">
    <property type="entry name" value="Toll_tir_struct_dom_sf"/>
</dbReference>
<dbReference type="GO" id="GO:0016787">
    <property type="term" value="F:hydrolase activity"/>
    <property type="evidence" value="ECO:0007669"/>
    <property type="project" value="UniProtKB-KW"/>
</dbReference>
<evidence type="ECO:0000256" key="4">
    <source>
        <dbReference type="ARBA" id="ARBA00023027"/>
    </source>
</evidence>
<dbReference type="SUPFAM" id="SSF52200">
    <property type="entry name" value="Toll/Interleukin receptor TIR domain"/>
    <property type="match status" value="1"/>
</dbReference>
<dbReference type="GO" id="GO:0006952">
    <property type="term" value="P:defense response"/>
    <property type="evidence" value="ECO:0007669"/>
    <property type="project" value="UniProtKB-KW"/>
</dbReference>
<evidence type="ECO:0000313" key="7">
    <source>
        <dbReference type="Proteomes" id="UP000029120"/>
    </source>
</evidence>
<dbReference type="FunFam" id="3.40.50.10140:FF:000007">
    <property type="entry name" value="Disease resistance protein (TIR-NBS-LRR class)"/>
    <property type="match status" value="1"/>
</dbReference>
<dbReference type="Pfam" id="PF00931">
    <property type="entry name" value="NB-ARC"/>
    <property type="match status" value="1"/>
</dbReference>
<keyword evidence="3" id="KW-0611">Plant defense</keyword>
<name>A0A087H3U0_ARAAL</name>
<protein>
    <recommendedName>
        <fullName evidence="5">TIR domain-containing protein</fullName>
    </recommendedName>
</protein>
<feature type="domain" description="TIR" evidence="5">
    <location>
        <begin position="11"/>
        <end position="175"/>
    </location>
</feature>
<dbReference type="CDD" id="cd00267">
    <property type="entry name" value="ABC_ATPase"/>
    <property type="match status" value="1"/>
</dbReference>
<keyword evidence="4" id="KW-0520">NAD</keyword>
<evidence type="ECO:0000313" key="6">
    <source>
        <dbReference type="EMBL" id="KFK36792.1"/>
    </source>
</evidence>
<keyword evidence="2" id="KW-0378">Hydrolase</keyword>
<evidence type="ECO:0000256" key="2">
    <source>
        <dbReference type="ARBA" id="ARBA00022801"/>
    </source>
</evidence>
<dbReference type="Pfam" id="PF01582">
    <property type="entry name" value="TIR"/>
    <property type="match status" value="1"/>
</dbReference>
<dbReference type="AlphaFoldDB" id="A0A087H3U0"/>
<accession>A0A087H3U0</accession>
<dbReference type="InterPro" id="IPR000157">
    <property type="entry name" value="TIR_dom"/>
</dbReference>
<dbReference type="SUPFAM" id="SSF52540">
    <property type="entry name" value="P-loop containing nucleoside triphosphate hydrolases"/>
    <property type="match status" value="1"/>
</dbReference>
<dbReference type="Proteomes" id="UP000029120">
    <property type="component" value="Chromosome 4"/>
</dbReference>
<dbReference type="GO" id="GO:0007165">
    <property type="term" value="P:signal transduction"/>
    <property type="evidence" value="ECO:0007669"/>
    <property type="project" value="InterPro"/>
</dbReference>
<dbReference type="GO" id="GO:0043531">
    <property type="term" value="F:ADP binding"/>
    <property type="evidence" value="ECO:0007669"/>
    <property type="project" value="InterPro"/>
</dbReference>
<dbReference type="PRINTS" id="PR00364">
    <property type="entry name" value="DISEASERSIST"/>
</dbReference>
<dbReference type="SMART" id="SM00255">
    <property type="entry name" value="TIR"/>
    <property type="match status" value="1"/>
</dbReference>
<dbReference type="OrthoDB" id="1059976at2759"/>
<dbReference type="EMBL" id="CM002872">
    <property type="protein sequence ID" value="KFK36792.1"/>
    <property type="molecule type" value="Genomic_DNA"/>
</dbReference>
<dbReference type="FunFam" id="3.40.50.300:FF:001002">
    <property type="entry name" value="Disease resistance protein (TIR-NBS-LRR class)"/>
    <property type="match status" value="1"/>
</dbReference>
<organism evidence="6 7">
    <name type="scientific">Arabis alpina</name>
    <name type="common">Alpine rock-cress</name>
    <dbReference type="NCBI Taxonomy" id="50452"/>
    <lineage>
        <taxon>Eukaryota</taxon>
        <taxon>Viridiplantae</taxon>
        <taxon>Streptophyta</taxon>
        <taxon>Embryophyta</taxon>
        <taxon>Tracheophyta</taxon>
        <taxon>Spermatophyta</taxon>
        <taxon>Magnoliopsida</taxon>
        <taxon>eudicotyledons</taxon>
        <taxon>Gunneridae</taxon>
        <taxon>Pentapetalae</taxon>
        <taxon>rosids</taxon>
        <taxon>malvids</taxon>
        <taxon>Brassicales</taxon>
        <taxon>Brassicaceae</taxon>
        <taxon>Arabideae</taxon>
        <taxon>Arabis</taxon>
    </lineage>
</organism>
<dbReference type="PROSITE" id="PS50104">
    <property type="entry name" value="TIR"/>
    <property type="match status" value="1"/>
</dbReference>
<sequence length="448" mass="50951">MASSSSSLCTCKYDVFPSFSGEDVRKSFLSHFLKTLQRKLIITFIDNNMERSRPIAPELLLAIRESRISIVVFSKKYASSTWCLNELAEIHKCFKEMNQMVIPVFYELDPSHVRKQTGEFGKAFEKTCKDKTEDEKQRWTRALAEFASIAGYDSRKWSDDLKMIEQISSDVSNKLFTSSDDFRDFVGIDSHVDAIMDSKLCLESEGVRMVGILGPSGIGKSTIARALYTRLSTQFHHRAFVTSKRAAMQDKKVDYSMKLAWAQQLLSEILGQKNLEIESLGMVEQRLKQWKVLIVLDDVDDIELLKTLVGRTGWFGSGSRIIVVTQDSDILKSHEIKLIHEVGFPSENLALQMFCQSAFGQTFPPDGFMELAVEYTKLANYLPSSINFLGSSLRNMDKEYWVKCKCVSPSPLAPHQVDDFIGDVLFEFEGFFEEIGDLVDTCPLFDFF</sequence>
<evidence type="ECO:0000259" key="5">
    <source>
        <dbReference type="PROSITE" id="PS50104"/>
    </source>
</evidence>
<evidence type="ECO:0000256" key="3">
    <source>
        <dbReference type="ARBA" id="ARBA00022821"/>
    </source>
</evidence>
<dbReference type="InterPro" id="IPR044974">
    <property type="entry name" value="Disease_R_plants"/>
</dbReference>
<dbReference type="InterPro" id="IPR027417">
    <property type="entry name" value="P-loop_NTPase"/>
</dbReference>
<dbReference type="SMART" id="SM00382">
    <property type="entry name" value="AAA"/>
    <property type="match status" value="1"/>
</dbReference>
<evidence type="ECO:0000256" key="1">
    <source>
        <dbReference type="ARBA" id="ARBA00022737"/>
    </source>
</evidence>
<reference evidence="7" key="1">
    <citation type="journal article" date="2015" name="Nat. Plants">
        <title>Genome expansion of Arabis alpina linked with retrotransposition and reduced symmetric DNA methylation.</title>
        <authorList>
            <person name="Willing E.M."/>
            <person name="Rawat V."/>
            <person name="Mandakova T."/>
            <person name="Maumus F."/>
            <person name="James G.V."/>
            <person name="Nordstroem K.J."/>
            <person name="Becker C."/>
            <person name="Warthmann N."/>
            <person name="Chica C."/>
            <person name="Szarzynska B."/>
            <person name="Zytnicki M."/>
            <person name="Albani M.C."/>
            <person name="Kiefer C."/>
            <person name="Bergonzi S."/>
            <person name="Castaings L."/>
            <person name="Mateos J.L."/>
            <person name="Berns M.C."/>
            <person name="Bujdoso N."/>
            <person name="Piofczyk T."/>
            <person name="de Lorenzo L."/>
            <person name="Barrero-Sicilia C."/>
            <person name="Mateos I."/>
            <person name="Piednoel M."/>
            <person name="Hagmann J."/>
            <person name="Chen-Min-Tao R."/>
            <person name="Iglesias-Fernandez R."/>
            <person name="Schuster S.C."/>
            <person name="Alonso-Blanco C."/>
            <person name="Roudier F."/>
            <person name="Carbonero P."/>
            <person name="Paz-Ares J."/>
            <person name="Davis S.J."/>
            <person name="Pecinka A."/>
            <person name="Quesneville H."/>
            <person name="Colot V."/>
            <person name="Lysak M.A."/>
            <person name="Weigel D."/>
            <person name="Coupland G."/>
            <person name="Schneeberger K."/>
        </authorList>
    </citation>
    <scope>NUCLEOTIDE SEQUENCE [LARGE SCALE GENOMIC DNA]</scope>
    <source>
        <strain evidence="7">cv. Pajares</strain>
    </source>
</reference>
<dbReference type="Gene3D" id="3.40.50.300">
    <property type="entry name" value="P-loop containing nucleotide triphosphate hydrolases"/>
    <property type="match status" value="1"/>
</dbReference>
<keyword evidence="1" id="KW-0677">Repeat</keyword>
<gene>
    <name evidence="6" type="ordered locus">AALP_Aa4g171500</name>
</gene>
<dbReference type="PANTHER" id="PTHR11017">
    <property type="entry name" value="LEUCINE-RICH REPEAT-CONTAINING PROTEIN"/>
    <property type="match status" value="1"/>
</dbReference>
<keyword evidence="7" id="KW-1185">Reference proteome</keyword>
<dbReference type="InterPro" id="IPR002182">
    <property type="entry name" value="NB-ARC"/>
</dbReference>
<dbReference type="Gene3D" id="3.40.50.10140">
    <property type="entry name" value="Toll/interleukin-1 receptor homology (TIR) domain"/>
    <property type="match status" value="1"/>
</dbReference>